<accession>A0A1J5S0X6</accession>
<protein>
    <recommendedName>
        <fullName evidence="2">DUF218 domain-containing protein</fullName>
    </recommendedName>
</protein>
<reference evidence="3" key="1">
    <citation type="submission" date="2016-10" db="EMBL/GenBank/DDBJ databases">
        <title>Sequence of Gallionella enrichment culture.</title>
        <authorList>
            <person name="Poehlein A."/>
            <person name="Muehling M."/>
            <person name="Daniel R."/>
        </authorList>
    </citation>
    <scope>NUCLEOTIDE SEQUENCE</scope>
</reference>
<dbReference type="CDD" id="cd06259">
    <property type="entry name" value="YdcF-like"/>
    <property type="match status" value="1"/>
</dbReference>
<gene>
    <name evidence="3" type="ORF">GALL_199890</name>
</gene>
<dbReference type="Pfam" id="PF02698">
    <property type="entry name" value="DUF218"/>
    <property type="match status" value="1"/>
</dbReference>
<dbReference type="InterPro" id="IPR014729">
    <property type="entry name" value="Rossmann-like_a/b/a_fold"/>
</dbReference>
<evidence type="ECO:0000313" key="3">
    <source>
        <dbReference type="EMBL" id="OIQ97940.1"/>
    </source>
</evidence>
<feature type="domain" description="DUF218" evidence="2">
    <location>
        <begin position="79"/>
        <end position="242"/>
    </location>
</feature>
<sequence>MFFIISKVLSFLIAPIAWIIILLLWMIITKSKTAKKKLSVVIICIAILFSNYFLYQQFALWWQPKRVTLEKGNHYSAGILLGGFANFDIHKQGFFTESADRFIQTEKLYHQGFIQKIIMTGGSGALIDNEAKEADFVKNELIASGVAEKDIIIENNSRNTFENAVFTKRIIDSLQLKGPFVLLTSAIHMPRSVKIFQKAKINVIPFPTDFHVIDSKLNWDEYIIPDLKLLNEWQYTIHEIVGIVAYKLTGKA</sequence>
<keyword evidence="1" id="KW-1133">Transmembrane helix</keyword>
<dbReference type="InterPro" id="IPR003848">
    <property type="entry name" value="DUF218"/>
</dbReference>
<evidence type="ECO:0000259" key="2">
    <source>
        <dbReference type="Pfam" id="PF02698"/>
    </source>
</evidence>
<proteinExistence type="predicted"/>
<keyword evidence="1" id="KW-0812">Transmembrane</keyword>
<dbReference type="AlphaFoldDB" id="A0A1J5S0X6"/>
<feature type="transmembrane region" description="Helical" evidence="1">
    <location>
        <begin position="6"/>
        <end position="28"/>
    </location>
</feature>
<organism evidence="3">
    <name type="scientific">mine drainage metagenome</name>
    <dbReference type="NCBI Taxonomy" id="410659"/>
    <lineage>
        <taxon>unclassified sequences</taxon>
        <taxon>metagenomes</taxon>
        <taxon>ecological metagenomes</taxon>
    </lineage>
</organism>
<name>A0A1J5S0X6_9ZZZZ</name>
<dbReference type="Gene3D" id="3.40.50.620">
    <property type="entry name" value="HUPs"/>
    <property type="match status" value="1"/>
</dbReference>
<dbReference type="PANTHER" id="PTHR30336">
    <property type="entry name" value="INNER MEMBRANE PROTEIN, PROBABLE PERMEASE"/>
    <property type="match status" value="1"/>
</dbReference>
<dbReference type="GO" id="GO:0005886">
    <property type="term" value="C:plasma membrane"/>
    <property type="evidence" value="ECO:0007669"/>
    <property type="project" value="TreeGrafter"/>
</dbReference>
<keyword evidence="1" id="KW-0472">Membrane</keyword>
<dbReference type="InterPro" id="IPR051599">
    <property type="entry name" value="Cell_Envelope_Assoc"/>
</dbReference>
<dbReference type="EMBL" id="MLJW01000125">
    <property type="protein sequence ID" value="OIQ97940.1"/>
    <property type="molecule type" value="Genomic_DNA"/>
</dbReference>
<dbReference type="GO" id="GO:0000270">
    <property type="term" value="P:peptidoglycan metabolic process"/>
    <property type="evidence" value="ECO:0007669"/>
    <property type="project" value="TreeGrafter"/>
</dbReference>
<comment type="caution">
    <text evidence="3">The sequence shown here is derived from an EMBL/GenBank/DDBJ whole genome shotgun (WGS) entry which is preliminary data.</text>
</comment>
<evidence type="ECO:0000256" key="1">
    <source>
        <dbReference type="SAM" id="Phobius"/>
    </source>
</evidence>
<feature type="transmembrane region" description="Helical" evidence="1">
    <location>
        <begin position="40"/>
        <end position="62"/>
    </location>
</feature>
<dbReference type="PANTHER" id="PTHR30336:SF4">
    <property type="entry name" value="ENVELOPE BIOGENESIS FACTOR ELYC"/>
    <property type="match status" value="1"/>
</dbReference>
<dbReference type="GO" id="GO:0043164">
    <property type="term" value="P:Gram-negative-bacterium-type cell wall biogenesis"/>
    <property type="evidence" value="ECO:0007669"/>
    <property type="project" value="TreeGrafter"/>
</dbReference>